<evidence type="ECO:0000313" key="4">
    <source>
        <dbReference type="Proteomes" id="UP001642409"/>
    </source>
</evidence>
<evidence type="ECO:0000313" key="3">
    <source>
        <dbReference type="EMBL" id="CAL6093103.1"/>
    </source>
</evidence>
<reference evidence="2" key="1">
    <citation type="submission" date="2023-06" db="EMBL/GenBank/DDBJ databases">
        <authorList>
            <person name="Kurt Z."/>
        </authorList>
    </citation>
    <scope>NUCLEOTIDE SEQUENCE</scope>
</reference>
<proteinExistence type="predicted"/>
<keyword evidence="1" id="KW-0472">Membrane</keyword>
<comment type="caution">
    <text evidence="2">The sequence shown here is derived from an EMBL/GenBank/DDBJ whole genome shotgun (WGS) entry which is preliminary data.</text>
</comment>
<name>A0AA86UZM8_9EUKA</name>
<organism evidence="2">
    <name type="scientific">Hexamita inflata</name>
    <dbReference type="NCBI Taxonomy" id="28002"/>
    <lineage>
        <taxon>Eukaryota</taxon>
        <taxon>Metamonada</taxon>
        <taxon>Diplomonadida</taxon>
        <taxon>Hexamitidae</taxon>
        <taxon>Hexamitinae</taxon>
        <taxon>Hexamita</taxon>
    </lineage>
</organism>
<dbReference type="EMBL" id="CATOUU010001154">
    <property type="protein sequence ID" value="CAI9974724.1"/>
    <property type="molecule type" value="Genomic_DNA"/>
</dbReference>
<dbReference type="AlphaFoldDB" id="A0AA86UZM8"/>
<reference evidence="3 4" key="2">
    <citation type="submission" date="2024-07" db="EMBL/GenBank/DDBJ databases">
        <authorList>
            <person name="Akdeniz Z."/>
        </authorList>
    </citation>
    <scope>NUCLEOTIDE SEQUENCE [LARGE SCALE GENOMIC DNA]</scope>
</reference>
<feature type="transmembrane region" description="Helical" evidence="1">
    <location>
        <begin position="21"/>
        <end position="46"/>
    </location>
</feature>
<sequence length="141" mass="16082">MISRIFDKSGENENFGYRYQFGVLVLGVASLITASLFIVIGSIILIKFRRFATRSTKMGFITIACLIFLAGFSRFMCLFYKIFFKRLMDTTTFAILCYLLPDLIPCIIIMVMQLITVLNQNVTLGPLVTEPLNQMLMTDNH</sequence>
<feature type="transmembrane region" description="Helical" evidence="1">
    <location>
        <begin position="92"/>
        <end position="115"/>
    </location>
</feature>
<feature type="transmembrane region" description="Helical" evidence="1">
    <location>
        <begin position="58"/>
        <end position="80"/>
    </location>
</feature>
<keyword evidence="1" id="KW-0812">Transmembrane</keyword>
<evidence type="ECO:0000313" key="2">
    <source>
        <dbReference type="EMBL" id="CAI9974724.1"/>
    </source>
</evidence>
<evidence type="ECO:0000256" key="1">
    <source>
        <dbReference type="SAM" id="Phobius"/>
    </source>
</evidence>
<dbReference type="EMBL" id="CAXDID020000453">
    <property type="protein sequence ID" value="CAL6093103.1"/>
    <property type="molecule type" value="Genomic_DNA"/>
</dbReference>
<accession>A0AA86UZM8</accession>
<keyword evidence="1" id="KW-1133">Transmembrane helix</keyword>
<protein>
    <submittedName>
        <fullName evidence="3">Hypothetical_protein</fullName>
    </submittedName>
</protein>
<keyword evidence="4" id="KW-1185">Reference proteome</keyword>
<gene>
    <name evidence="2" type="ORF">HINF_LOCUS62369</name>
    <name evidence="3" type="ORF">HINF_LOCUS66725</name>
</gene>
<dbReference type="Proteomes" id="UP001642409">
    <property type="component" value="Unassembled WGS sequence"/>
</dbReference>